<dbReference type="NCBIfam" id="TIGR04183">
    <property type="entry name" value="Por_Secre_tail"/>
    <property type="match status" value="1"/>
</dbReference>
<proteinExistence type="predicted"/>
<name>A0A644UCV8_9ZZZZ</name>
<dbReference type="InterPro" id="IPR026444">
    <property type="entry name" value="Secre_tail"/>
</dbReference>
<accession>A0A644UCV8</accession>
<dbReference type="InterPro" id="IPR013783">
    <property type="entry name" value="Ig-like_fold"/>
</dbReference>
<sequence length="665" mass="75533">MRTIILMTGFIVTLCFNLNAQSFVFNKIYHFGPEADHEKAQSIIETEKGFIIAGDVDSYIIPYTGNKLLLYEIDKEGNLIWSRQFYNADYDRFSSGCNLFRVNDSLYDWFVVQSEISQQYIRRPLLIRFNSTGQVLFTKVLYDAALSDSASLTPLKAYKTRDNGYLLVCDVFPFARRLMKFREDLSMEWMKDISSNNDFINVSSIIELENGDFFLSYSRSNNNARMTRFARLSAAGTITWSTTVFNYDNTRMIYELALLEDSTLLSIGTQGGKLQASKFTMEGQILWSKTLGDVLYYPRVNGLFRLSDGSFKFFGSAGLDNEGFIFKITADADSIYYRPGIMYRGPGAHMAFVNNGILTPDENIVFCGSIVMEDPENDWPDRAWVVKTDLYGCDVPGCDSTGVTIMDATNSQINCKGGQNFIGVNALGLNLQYQWQILQDSLWISLENNDIYSNCQSDTLRINNTIINDGEELYRCIVWNEWYAQFTQEICINYISTPEIIQHPQSQFVEEDSQALLSIVATSGEEQEVQWFFNGTALIGCNTTTLEIFPVTPADTGVYQCRIWNYCGEKLSLPAYVKIIPNSLEESTGLLKMMIVPNPIKDEFRILNSTGRTLVEIFDLTGRLVHTAVSANGYFYLPVDILTGIYLFRTITQNGVFFNKVKVID</sequence>
<comment type="caution">
    <text evidence="2">The sequence shown here is derived from an EMBL/GenBank/DDBJ whole genome shotgun (WGS) entry which is preliminary data.</text>
</comment>
<feature type="domain" description="Ig-like" evidence="1">
    <location>
        <begin position="498"/>
        <end position="572"/>
    </location>
</feature>
<dbReference type="SMART" id="SM00409">
    <property type="entry name" value="IG"/>
    <property type="match status" value="1"/>
</dbReference>
<dbReference type="AlphaFoldDB" id="A0A644UCV8"/>
<dbReference type="SUPFAM" id="SSF48726">
    <property type="entry name" value="Immunoglobulin"/>
    <property type="match status" value="1"/>
</dbReference>
<organism evidence="2">
    <name type="scientific">bioreactor metagenome</name>
    <dbReference type="NCBI Taxonomy" id="1076179"/>
    <lineage>
        <taxon>unclassified sequences</taxon>
        <taxon>metagenomes</taxon>
        <taxon>ecological metagenomes</taxon>
    </lineage>
</organism>
<reference evidence="2" key="1">
    <citation type="submission" date="2019-08" db="EMBL/GenBank/DDBJ databases">
        <authorList>
            <person name="Kucharzyk K."/>
            <person name="Murdoch R.W."/>
            <person name="Higgins S."/>
            <person name="Loffler F."/>
        </authorList>
    </citation>
    <scope>NUCLEOTIDE SEQUENCE</scope>
</reference>
<dbReference type="InterPro" id="IPR036179">
    <property type="entry name" value="Ig-like_dom_sf"/>
</dbReference>
<dbReference type="Gene3D" id="2.60.40.10">
    <property type="entry name" value="Immunoglobulins"/>
    <property type="match status" value="1"/>
</dbReference>
<dbReference type="InterPro" id="IPR007110">
    <property type="entry name" value="Ig-like_dom"/>
</dbReference>
<protein>
    <recommendedName>
        <fullName evidence="1">Ig-like domain-containing protein</fullName>
    </recommendedName>
</protein>
<evidence type="ECO:0000313" key="2">
    <source>
        <dbReference type="EMBL" id="MPL76828.1"/>
    </source>
</evidence>
<dbReference type="Pfam" id="PF13927">
    <property type="entry name" value="Ig_3"/>
    <property type="match status" value="1"/>
</dbReference>
<dbReference type="PROSITE" id="PS50835">
    <property type="entry name" value="IG_LIKE"/>
    <property type="match status" value="1"/>
</dbReference>
<gene>
    <name evidence="2" type="ORF">SDC9_22678</name>
</gene>
<dbReference type="EMBL" id="VSSQ01000100">
    <property type="protein sequence ID" value="MPL76828.1"/>
    <property type="molecule type" value="Genomic_DNA"/>
</dbReference>
<dbReference type="InterPro" id="IPR003599">
    <property type="entry name" value="Ig_sub"/>
</dbReference>
<evidence type="ECO:0000259" key="1">
    <source>
        <dbReference type="PROSITE" id="PS50835"/>
    </source>
</evidence>